<dbReference type="InterPro" id="IPR036202">
    <property type="entry name" value="TopoI_DNA-bd_euk_N_sf"/>
</dbReference>
<evidence type="ECO:0000256" key="2">
    <source>
        <dbReference type="ARBA" id="ARBA00004123"/>
    </source>
</evidence>
<evidence type="ECO:0000259" key="12">
    <source>
        <dbReference type="SMART" id="SM00435"/>
    </source>
</evidence>
<accession>A0A1X2HAU0</accession>
<dbReference type="Proteomes" id="UP000242180">
    <property type="component" value="Unassembled WGS sequence"/>
</dbReference>
<feature type="region of interest" description="Disordered" evidence="11">
    <location>
        <begin position="558"/>
        <end position="580"/>
    </location>
</feature>
<comment type="function">
    <text evidence="9">Releases the supercoiling and torsional tension of DNA introduced during the DNA replication and transcription by transiently cleaving and rejoining one strand of the DNA duplex. Introduces a single-strand break via transesterification at the specific target site 5'-[CT]CCTTp site in duplex DNA. The scissile phosphodiester is attacked by the catalytic tyrosine of the enzyme, resulting in the formation of a DNA-(3'-phosphotyrosyl)-enzyme intermediate and the expulsion of a 5'-OH DNA strand. The free DNA strand then undergoes passage around the unbroken strand thus removing DNA supercoils. Finally, in the religation step, the DNA 5'-OH attacks the covalent intermediate to expel the active-site tyrosine and restore the DNA phosphodiester backbone.</text>
</comment>
<dbReference type="InterPro" id="IPR051062">
    <property type="entry name" value="Topoisomerase_IB"/>
</dbReference>
<evidence type="ECO:0000256" key="6">
    <source>
        <dbReference type="ARBA" id="ARBA00023235"/>
    </source>
</evidence>
<organism evidence="13 14">
    <name type="scientific">Syncephalastrum racemosum</name>
    <name type="common">Filamentous fungus</name>
    <dbReference type="NCBI Taxonomy" id="13706"/>
    <lineage>
        <taxon>Eukaryota</taxon>
        <taxon>Fungi</taxon>
        <taxon>Fungi incertae sedis</taxon>
        <taxon>Mucoromycota</taxon>
        <taxon>Mucoromycotina</taxon>
        <taxon>Mucoromycetes</taxon>
        <taxon>Mucorales</taxon>
        <taxon>Syncephalastraceae</taxon>
        <taxon>Syncephalastrum</taxon>
    </lineage>
</organism>
<evidence type="ECO:0000256" key="8">
    <source>
        <dbReference type="PROSITE-ProRule" id="PRU01382"/>
    </source>
</evidence>
<dbReference type="GO" id="GO:0003917">
    <property type="term" value="F:DNA topoisomerase type I (single strand cut, ATP-independent) activity"/>
    <property type="evidence" value="ECO:0007669"/>
    <property type="project" value="UniProtKB-UniRule"/>
</dbReference>
<dbReference type="GO" id="GO:0006368">
    <property type="term" value="P:transcription elongation by RNA polymerase II"/>
    <property type="evidence" value="ECO:0007669"/>
    <property type="project" value="EnsemblFungi"/>
</dbReference>
<dbReference type="PROSITE" id="PS00176">
    <property type="entry name" value="TOPO_IB_1"/>
    <property type="match status" value="1"/>
</dbReference>
<feature type="domain" description="DNA topoisomerase I eukaryotic-type" evidence="12">
    <location>
        <begin position="211"/>
        <end position="656"/>
    </location>
</feature>
<evidence type="ECO:0000313" key="13">
    <source>
        <dbReference type="EMBL" id="ORY95748.1"/>
    </source>
</evidence>
<feature type="active site" description="O-(3'-phospho-DNA)-tyrosine intermediate" evidence="8">
    <location>
        <position position="642"/>
    </location>
</feature>
<dbReference type="InterPro" id="IPR025834">
    <property type="entry name" value="TopoI_C_dom"/>
</dbReference>
<dbReference type="FunFam" id="1.10.10.41:FF:000001">
    <property type="entry name" value="DNA topoisomerase I"/>
    <property type="match status" value="1"/>
</dbReference>
<keyword evidence="5 8" id="KW-0238">DNA-binding</keyword>
<evidence type="ECO:0000313" key="14">
    <source>
        <dbReference type="Proteomes" id="UP000242180"/>
    </source>
</evidence>
<evidence type="ECO:0000256" key="4">
    <source>
        <dbReference type="ARBA" id="ARBA00023029"/>
    </source>
</evidence>
<dbReference type="PANTHER" id="PTHR10290">
    <property type="entry name" value="DNA TOPOISOMERASE I"/>
    <property type="match status" value="1"/>
</dbReference>
<dbReference type="InterPro" id="IPR014727">
    <property type="entry name" value="TopoI_cat_a/b-sub_euk"/>
</dbReference>
<dbReference type="OMA" id="HRWKEVK"/>
<dbReference type="InterPro" id="IPR013499">
    <property type="entry name" value="TopoI_euk"/>
</dbReference>
<dbReference type="CDD" id="cd00659">
    <property type="entry name" value="Topo_IB_C"/>
    <property type="match status" value="1"/>
</dbReference>
<gene>
    <name evidence="13" type="ORF">BCR43DRAFT_311936</name>
</gene>
<keyword evidence="6 8" id="KW-0413">Isomerase</keyword>
<dbReference type="EC" id="5.6.2.1" evidence="9"/>
<dbReference type="Pfam" id="PF14370">
    <property type="entry name" value="Topo_C_assoc"/>
    <property type="match status" value="1"/>
</dbReference>
<dbReference type="InterPro" id="IPR014711">
    <property type="entry name" value="TopoI_cat_a-hlx-sub_euk"/>
</dbReference>
<dbReference type="FunFam" id="3.90.15.10:FF:000003">
    <property type="entry name" value="DNA topoisomerase I"/>
    <property type="match status" value="1"/>
</dbReference>
<feature type="coiled-coil region" evidence="10">
    <location>
        <begin position="603"/>
        <end position="630"/>
    </location>
</feature>
<dbReference type="InterPro" id="IPR008336">
    <property type="entry name" value="TopoI_DNA-bd_euk"/>
</dbReference>
<dbReference type="Gene3D" id="1.10.10.41">
    <property type="entry name" value="Yeast DNA topoisomerase - domain 1"/>
    <property type="match status" value="1"/>
</dbReference>
<dbReference type="InterPro" id="IPR011010">
    <property type="entry name" value="DNA_brk_join_enz"/>
</dbReference>
<dbReference type="GO" id="GO:0000183">
    <property type="term" value="P:rDNA heterochromatin formation"/>
    <property type="evidence" value="ECO:0007669"/>
    <property type="project" value="EnsemblFungi"/>
</dbReference>
<dbReference type="InParanoid" id="A0A1X2HAU0"/>
<dbReference type="GO" id="GO:0007097">
    <property type="term" value="P:nuclear migration"/>
    <property type="evidence" value="ECO:0007669"/>
    <property type="project" value="EnsemblFungi"/>
</dbReference>
<feature type="region of interest" description="Disordered" evidence="11">
    <location>
        <begin position="1"/>
        <end position="48"/>
    </location>
</feature>
<evidence type="ECO:0000256" key="11">
    <source>
        <dbReference type="SAM" id="MobiDB-lite"/>
    </source>
</evidence>
<dbReference type="GO" id="GO:0000019">
    <property type="term" value="P:regulation of mitotic recombination"/>
    <property type="evidence" value="ECO:0007669"/>
    <property type="project" value="EnsemblFungi"/>
</dbReference>
<dbReference type="GO" id="GO:0003677">
    <property type="term" value="F:DNA binding"/>
    <property type="evidence" value="ECO:0007669"/>
    <property type="project" value="UniProtKB-UniRule"/>
</dbReference>
<dbReference type="GO" id="GO:0006265">
    <property type="term" value="P:DNA topological change"/>
    <property type="evidence" value="ECO:0007669"/>
    <property type="project" value="UniProtKB-UniRule"/>
</dbReference>
<dbReference type="CDD" id="cd00660">
    <property type="entry name" value="Topoisomer_IB_N"/>
    <property type="match status" value="1"/>
</dbReference>
<comment type="caution">
    <text evidence="13">The sequence shown here is derived from an EMBL/GenBank/DDBJ whole genome shotgun (WGS) entry which is preliminary data.</text>
</comment>
<dbReference type="PROSITE" id="PS52038">
    <property type="entry name" value="TOPO_IB_2"/>
    <property type="match status" value="1"/>
</dbReference>
<dbReference type="GO" id="GO:0005694">
    <property type="term" value="C:chromosome"/>
    <property type="evidence" value="ECO:0007669"/>
    <property type="project" value="InterPro"/>
</dbReference>
<dbReference type="Gene3D" id="3.90.15.10">
    <property type="entry name" value="Topoisomerase I, Chain A, domain 3"/>
    <property type="match status" value="1"/>
</dbReference>
<evidence type="ECO:0000256" key="9">
    <source>
        <dbReference type="RuleBase" id="RU365101"/>
    </source>
</evidence>
<dbReference type="PRINTS" id="PR00416">
    <property type="entry name" value="EUTPISMRASEI"/>
</dbReference>
<dbReference type="InterPro" id="IPR001631">
    <property type="entry name" value="TopoI"/>
</dbReference>
<keyword evidence="7" id="KW-0539">Nucleus</keyword>
<dbReference type="EMBL" id="MCGN01000006">
    <property type="protein sequence ID" value="ORY95748.1"/>
    <property type="molecule type" value="Genomic_DNA"/>
</dbReference>
<dbReference type="STRING" id="13706.A0A1X2HAU0"/>
<dbReference type="OrthoDB" id="47179at2759"/>
<dbReference type="GO" id="GO:0005739">
    <property type="term" value="C:mitochondrion"/>
    <property type="evidence" value="ECO:0007669"/>
    <property type="project" value="EnsemblFungi"/>
</dbReference>
<dbReference type="FunFam" id="2.170.11.10:FF:000001">
    <property type="entry name" value="DNA topoisomerase I"/>
    <property type="match status" value="1"/>
</dbReference>
<dbReference type="SMART" id="SM00435">
    <property type="entry name" value="TOPEUc"/>
    <property type="match status" value="1"/>
</dbReference>
<dbReference type="Gene3D" id="2.170.11.10">
    <property type="entry name" value="DNA Topoisomerase I, domain 2"/>
    <property type="match status" value="1"/>
</dbReference>
<evidence type="ECO:0000256" key="1">
    <source>
        <dbReference type="ARBA" id="ARBA00000213"/>
    </source>
</evidence>
<comment type="similarity">
    <text evidence="3 8 9">Belongs to the type IB topoisomerase family.</text>
</comment>
<dbReference type="PANTHER" id="PTHR10290:SF3">
    <property type="entry name" value="DNA TOPOISOMERASE 1"/>
    <property type="match status" value="1"/>
</dbReference>
<comment type="catalytic activity">
    <reaction evidence="1 8 9">
        <text>ATP-independent breakage of single-stranded DNA, followed by passage and rejoining.</text>
        <dbReference type="EC" id="5.6.2.1"/>
    </reaction>
</comment>
<dbReference type="FunCoup" id="A0A1X2HAU0">
    <property type="interactions" value="334"/>
</dbReference>
<dbReference type="InterPro" id="IPR013034">
    <property type="entry name" value="DNA_topo_DNA_db_N_dom1"/>
</dbReference>
<dbReference type="InterPro" id="IPR013500">
    <property type="entry name" value="TopoI_cat_euk"/>
</dbReference>
<proteinExistence type="inferred from homology"/>
<dbReference type="InterPro" id="IPR013030">
    <property type="entry name" value="DNA_topo_DNA_db_N_dom2"/>
</dbReference>
<dbReference type="Pfam" id="PF01028">
    <property type="entry name" value="Topoisom_I"/>
    <property type="match status" value="1"/>
</dbReference>
<dbReference type="SUPFAM" id="SSF56741">
    <property type="entry name" value="Eukaryotic DNA topoisomerase I, N-terminal DNA-binding fragment"/>
    <property type="match status" value="1"/>
</dbReference>
<evidence type="ECO:0000256" key="10">
    <source>
        <dbReference type="SAM" id="Coils"/>
    </source>
</evidence>
<reference evidence="13 14" key="1">
    <citation type="submission" date="2016-07" db="EMBL/GenBank/DDBJ databases">
        <title>Pervasive Adenine N6-methylation of Active Genes in Fungi.</title>
        <authorList>
            <consortium name="DOE Joint Genome Institute"/>
            <person name="Mondo S.J."/>
            <person name="Dannebaum R.O."/>
            <person name="Kuo R.C."/>
            <person name="Labutti K."/>
            <person name="Haridas S."/>
            <person name="Kuo A."/>
            <person name="Salamov A."/>
            <person name="Ahrendt S.R."/>
            <person name="Lipzen A."/>
            <person name="Sullivan W."/>
            <person name="Andreopoulos W.B."/>
            <person name="Clum A."/>
            <person name="Lindquist E."/>
            <person name="Daum C."/>
            <person name="Ramamoorthy G.K."/>
            <person name="Gryganskyi A."/>
            <person name="Culley D."/>
            <person name="Magnuson J.K."/>
            <person name="James T.Y."/>
            <person name="O'Malley M.A."/>
            <person name="Stajich J.E."/>
            <person name="Spatafora J.W."/>
            <person name="Visel A."/>
            <person name="Grigoriev I.V."/>
        </authorList>
    </citation>
    <scope>NUCLEOTIDE SEQUENCE [LARGE SCALE GENOMIC DNA]</scope>
    <source>
        <strain evidence="13 14">NRRL 2496</strain>
    </source>
</reference>
<keyword evidence="10" id="KW-0175">Coiled coil</keyword>
<dbReference type="GO" id="GO:0005730">
    <property type="term" value="C:nucleolus"/>
    <property type="evidence" value="ECO:0007669"/>
    <property type="project" value="EnsemblFungi"/>
</dbReference>
<dbReference type="GO" id="GO:0006357">
    <property type="term" value="P:regulation of transcription by RNA polymerase II"/>
    <property type="evidence" value="ECO:0007669"/>
    <property type="project" value="EnsemblFungi"/>
</dbReference>
<evidence type="ECO:0000256" key="3">
    <source>
        <dbReference type="ARBA" id="ARBA00006645"/>
    </source>
</evidence>
<dbReference type="GO" id="GO:0007076">
    <property type="term" value="P:mitotic chromosome condensation"/>
    <property type="evidence" value="ECO:0007669"/>
    <property type="project" value="EnsemblFungi"/>
</dbReference>
<keyword evidence="4 8" id="KW-0799">Topoisomerase</keyword>
<dbReference type="GO" id="GO:0009303">
    <property type="term" value="P:rRNA transcription"/>
    <property type="evidence" value="ECO:0007669"/>
    <property type="project" value="EnsemblFungi"/>
</dbReference>
<comment type="subcellular location">
    <subcellularLocation>
        <location evidence="2">Nucleus</location>
    </subcellularLocation>
</comment>
<dbReference type="InterPro" id="IPR018521">
    <property type="entry name" value="TopoIB_AS"/>
</dbReference>
<protein>
    <recommendedName>
        <fullName evidence="9">DNA topoisomerase I</fullName>
        <ecNumber evidence="9">5.6.2.1</ecNumber>
    </recommendedName>
    <alternativeName>
        <fullName evidence="9">DNA topoisomerase 1</fullName>
    </alternativeName>
</protein>
<dbReference type="GO" id="GO:0006271">
    <property type="term" value="P:DNA strand elongation involved in DNA replication"/>
    <property type="evidence" value="ECO:0007669"/>
    <property type="project" value="EnsemblFungi"/>
</dbReference>
<dbReference type="Pfam" id="PF02919">
    <property type="entry name" value="Topoisom_I_N"/>
    <property type="match status" value="1"/>
</dbReference>
<keyword evidence="14" id="KW-1185">Reference proteome</keyword>
<dbReference type="SUPFAM" id="SSF56349">
    <property type="entry name" value="DNA breaking-rejoining enzymes"/>
    <property type="match status" value="1"/>
</dbReference>
<evidence type="ECO:0000256" key="5">
    <source>
        <dbReference type="ARBA" id="ARBA00023125"/>
    </source>
</evidence>
<dbReference type="Gene3D" id="1.10.132.10">
    <property type="match status" value="1"/>
</dbReference>
<name>A0A1X2HAU0_SYNRA</name>
<sequence>MEIDSMTTLKRGREESSSDEDDLPLSKRNKKATPVAPTKKSKAKKEEEQAEIYRWWEEQKENEDDSIKWTTLEHQGVLFPPEYVPHGVKMKYDGKPISLSPEAEEVASFFAALLETDHGKNPVFQKNFFRDWQEVLKKDPKNPKITSFEKCDFRPIFEKFEADKEKKKLLTKEEKLKIKEEKQKMEERFIHAFVDGRKEKVGNFRIEPPGLFRGRGDHPKTGTLKKRVYPEQVTLNLAKSAPIPPAPEGHSWGGIVHDQKATWLATWKENVNGTIKYVFLAQSSAWKGQSDMQKFEKARELKKYVDDIRKDYSKELKDKSSEVRQRATAMYLIDRLALRAGNEKGDDEADTVGCCSLRYEHIELEPPNTLHFDFLGKDSIRYQNSVKVDPQVFKNIKIFRDQVGHGNPIFDRLTTSGLNRHLNNYMPGLSAKVFRTYNASHTFQQQLNKLTRKDDSIPDKMLSFNRANRDVAVLCNHQRSASKSHAQQMEKIGDKVRALKYQRMKLRKQIFELDSKMKKDKMLGQDESDLEEEWQIKHEGDLVVKERERLTNKFKKANEKLKAEGQKPLPDKELDLSPADELEKRLKKERKTGRVEPKNNTTVEKLMTNIEKIDERIKATKIQATDKEENKEIALSTSKMNYIDPRITFAWAKKYDVPTEKVFSKTLVEKFRWAQQVPKNWKF</sequence>
<evidence type="ECO:0000256" key="7">
    <source>
        <dbReference type="ARBA" id="ARBA00023242"/>
    </source>
</evidence>
<dbReference type="AlphaFoldDB" id="A0A1X2HAU0"/>